<feature type="signal peptide" evidence="1">
    <location>
        <begin position="1"/>
        <end position="16"/>
    </location>
</feature>
<keyword evidence="1" id="KW-0732">Signal</keyword>
<dbReference type="EMBL" id="GBXM01035770">
    <property type="protein sequence ID" value="JAH72807.1"/>
    <property type="molecule type" value="Transcribed_RNA"/>
</dbReference>
<proteinExistence type="predicted"/>
<sequence length="34" mass="3616">MTSRCAPHIPFLCSLLMAAAILVLKPPSTPPVHC</sequence>
<dbReference type="AlphaFoldDB" id="A0A0E9V455"/>
<organism evidence="2">
    <name type="scientific">Anguilla anguilla</name>
    <name type="common">European freshwater eel</name>
    <name type="synonym">Muraena anguilla</name>
    <dbReference type="NCBI Taxonomy" id="7936"/>
    <lineage>
        <taxon>Eukaryota</taxon>
        <taxon>Metazoa</taxon>
        <taxon>Chordata</taxon>
        <taxon>Craniata</taxon>
        <taxon>Vertebrata</taxon>
        <taxon>Euteleostomi</taxon>
        <taxon>Actinopterygii</taxon>
        <taxon>Neopterygii</taxon>
        <taxon>Teleostei</taxon>
        <taxon>Anguilliformes</taxon>
        <taxon>Anguillidae</taxon>
        <taxon>Anguilla</taxon>
    </lineage>
</organism>
<feature type="chain" id="PRO_5002433678" evidence="1">
    <location>
        <begin position="17"/>
        <end position="34"/>
    </location>
</feature>
<reference evidence="2" key="1">
    <citation type="submission" date="2014-11" db="EMBL/GenBank/DDBJ databases">
        <authorList>
            <person name="Amaro Gonzalez C."/>
        </authorList>
    </citation>
    <scope>NUCLEOTIDE SEQUENCE</scope>
</reference>
<name>A0A0E9V455_ANGAN</name>
<protein>
    <submittedName>
        <fullName evidence="2">Uncharacterized protein</fullName>
    </submittedName>
</protein>
<evidence type="ECO:0000256" key="1">
    <source>
        <dbReference type="SAM" id="SignalP"/>
    </source>
</evidence>
<reference evidence="2" key="2">
    <citation type="journal article" date="2015" name="Fish Shellfish Immunol.">
        <title>Early steps in the European eel (Anguilla anguilla)-Vibrio vulnificus interaction in the gills: Role of the RtxA13 toxin.</title>
        <authorList>
            <person name="Callol A."/>
            <person name="Pajuelo D."/>
            <person name="Ebbesson L."/>
            <person name="Teles M."/>
            <person name="MacKenzie S."/>
            <person name="Amaro C."/>
        </authorList>
    </citation>
    <scope>NUCLEOTIDE SEQUENCE</scope>
</reference>
<accession>A0A0E9V455</accession>
<evidence type="ECO:0000313" key="2">
    <source>
        <dbReference type="EMBL" id="JAH72807.1"/>
    </source>
</evidence>